<dbReference type="EMBL" id="JAGKQM010000008">
    <property type="protein sequence ID" value="KAH0915670.1"/>
    <property type="molecule type" value="Genomic_DNA"/>
</dbReference>
<evidence type="ECO:0000313" key="1">
    <source>
        <dbReference type="EMBL" id="KAH0915670.1"/>
    </source>
</evidence>
<gene>
    <name evidence="1" type="ORF">HID58_030116</name>
</gene>
<evidence type="ECO:0000313" key="2">
    <source>
        <dbReference type="Proteomes" id="UP000824890"/>
    </source>
</evidence>
<sequence>MLREEQQQLWLQLWNLRNQTMEEVTLLVAS</sequence>
<comment type="caution">
    <text evidence="1">The sequence shown here is derived from an EMBL/GenBank/DDBJ whole genome shotgun (WGS) entry which is preliminary data.</text>
</comment>
<reference evidence="1 2" key="1">
    <citation type="submission" date="2021-05" db="EMBL/GenBank/DDBJ databases">
        <title>Genome Assembly of Synthetic Allotetraploid Brassica napus Reveals Homoeologous Exchanges between Subgenomes.</title>
        <authorList>
            <person name="Davis J.T."/>
        </authorList>
    </citation>
    <scope>NUCLEOTIDE SEQUENCE [LARGE SCALE GENOMIC DNA]</scope>
    <source>
        <strain evidence="2">cv. Da-Ae</strain>
        <tissue evidence="1">Seedling</tissue>
    </source>
</reference>
<name>A0ABQ8CH08_BRANA</name>
<accession>A0ABQ8CH08</accession>
<protein>
    <submittedName>
        <fullName evidence="1">Uncharacterized protein</fullName>
    </submittedName>
</protein>
<dbReference type="Proteomes" id="UP000824890">
    <property type="component" value="Unassembled WGS sequence"/>
</dbReference>
<organism evidence="1 2">
    <name type="scientific">Brassica napus</name>
    <name type="common">Rape</name>
    <dbReference type="NCBI Taxonomy" id="3708"/>
    <lineage>
        <taxon>Eukaryota</taxon>
        <taxon>Viridiplantae</taxon>
        <taxon>Streptophyta</taxon>
        <taxon>Embryophyta</taxon>
        <taxon>Tracheophyta</taxon>
        <taxon>Spermatophyta</taxon>
        <taxon>Magnoliopsida</taxon>
        <taxon>eudicotyledons</taxon>
        <taxon>Gunneridae</taxon>
        <taxon>Pentapetalae</taxon>
        <taxon>rosids</taxon>
        <taxon>malvids</taxon>
        <taxon>Brassicales</taxon>
        <taxon>Brassicaceae</taxon>
        <taxon>Brassiceae</taxon>
        <taxon>Brassica</taxon>
    </lineage>
</organism>
<proteinExistence type="predicted"/>
<keyword evidence="2" id="KW-1185">Reference proteome</keyword>